<evidence type="ECO:0000256" key="7">
    <source>
        <dbReference type="ARBA" id="ARBA00035685"/>
    </source>
</evidence>
<keyword evidence="3" id="KW-0551">Lipid droplet</keyword>
<dbReference type="PANTHER" id="PTHR15486:SF96">
    <property type="entry name" value="LIPID DROPLET-REGULATING VLDL ASSEMBLY FACTOR AUP1"/>
    <property type="match status" value="1"/>
</dbReference>
<reference evidence="12 13" key="1">
    <citation type="submission" date="2023-11" db="EMBL/GenBank/DDBJ databases">
        <authorList>
            <person name="Okamura Y."/>
        </authorList>
    </citation>
    <scope>NUCLEOTIDE SEQUENCE [LARGE SCALE GENOMIC DNA]</scope>
</reference>
<dbReference type="Proteomes" id="UP001497472">
    <property type="component" value="Unassembled WGS sequence"/>
</dbReference>
<dbReference type="Pfam" id="PF02845">
    <property type="entry name" value="CUE"/>
    <property type="match status" value="1"/>
</dbReference>
<dbReference type="PROSITE" id="PS51140">
    <property type="entry name" value="CUE"/>
    <property type="match status" value="1"/>
</dbReference>
<dbReference type="GO" id="GO:0036503">
    <property type="term" value="P:ERAD pathway"/>
    <property type="evidence" value="ECO:0007669"/>
    <property type="project" value="InterPro"/>
</dbReference>
<evidence type="ECO:0000313" key="12">
    <source>
        <dbReference type="EMBL" id="CAK1550925.1"/>
    </source>
</evidence>
<sequence length="386" mass="43201">MALTAEKLINDERFCGDNPVQFLLYLPFGLILMVLRIILACILWIASFILPDKSASRQFISTLACITFGVYIKVKGKRDPKCSVLVANYVSCLDSLAASRALGSITLRKWKVPPFFASTLGIKNIAQFVRKQHFAESPEKPVLLQPEGGPTNGKGLLKFTDWSIPLTNTVQPIAISVERPFTTVTLHRHSEAGRRFPWRDLAWFLCSPCSVFTVRALPPLERSGDTDQMFAERIRQALAENLQVEATEVNWEDLRRAVLPRAPVPRTGPSSAVSNERSRLARQVKEVLPNVPLQDIMKDLAKTRSVDVTITNFLEGLTPYTPEYPAASEPQPSTSAPQPKYITPPPTGVFPKTARERQMSFQERKAQMIAEARQRYIEKHAISLGC</sequence>
<comment type="subcellular location">
    <subcellularLocation>
        <location evidence="1">Endoplasmic reticulum membrane</location>
        <topology evidence="1">Peripheral membrane protein</topology>
    </subcellularLocation>
    <subcellularLocation>
        <location evidence="2">Lipid droplet</location>
    </subcellularLocation>
</comment>
<proteinExistence type="inferred from homology"/>
<comment type="caution">
    <text evidence="12">The sequence shown here is derived from an EMBL/GenBank/DDBJ whole genome shotgun (WGS) entry which is preliminary data.</text>
</comment>
<evidence type="ECO:0000256" key="10">
    <source>
        <dbReference type="SAM" id="Phobius"/>
    </source>
</evidence>
<keyword evidence="10" id="KW-1133">Transmembrane helix</keyword>
<dbReference type="InterPro" id="IPR048056">
    <property type="entry name" value="AUP1_CUE"/>
</dbReference>
<keyword evidence="4" id="KW-0256">Endoplasmic reticulum</keyword>
<name>A0AAV1JPW6_9NEOP</name>
<keyword evidence="10" id="KW-0812">Transmembrane</keyword>
<dbReference type="PANTHER" id="PTHR15486">
    <property type="entry name" value="ANCIENT UBIQUITOUS PROTEIN"/>
    <property type="match status" value="1"/>
</dbReference>
<feature type="transmembrane region" description="Helical" evidence="10">
    <location>
        <begin position="22"/>
        <end position="49"/>
    </location>
</feature>
<evidence type="ECO:0000313" key="13">
    <source>
        <dbReference type="Proteomes" id="UP001497472"/>
    </source>
</evidence>
<protein>
    <recommendedName>
        <fullName evidence="7">Lipid droplet-regulating VLDL assembly factor AUP1</fullName>
    </recommendedName>
    <alternativeName>
        <fullName evidence="8">Ancient ubiquitous protein 1</fullName>
    </alternativeName>
</protein>
<dbReference type="AlphaFoldDB" id="A0AAV1JPW6"/>
<accession>A0AAV1JPW6</accession>
<evidence type="ECO:0000256" key="9">
    <source>
        <dbReference type="SAM" id="MobiDB-lite"/>
    </source>
</evidence>
<evidence type="ECO:0000256" key="4">
    <source>
        <dbReference type="ARBA" id="ARBA00022824"/>
    </source>
</evidence>
<evidence type="ECO:0000256" key="2">
    <source>
        <dbReference type="ARBA" id="ARBA00004502"/>
    </source>
</evidence>
<evidence type="ECO:0000256" key="3">
    <source>
        <dbReference type="ARBA" id="ARBA00022677"/>
    </source>
</evidence>
<keyword evidence="5 10" id="KW-0472">Membrane</keyword>
<evidence type="ECO:0000256" key="5">
    <source>
        <dbReference type="ARBA" id="ARBA00023136"/>
    </source>
</evidence>
<dbReference type="GO" id="GO:0043130">
    <property type="term" value="F:ubiquitin binding"/>
    <property type="evidence" value="ECO:0007669"/>
    <property type="project" value="InterPro"/>
</dbReference>
<evidence type="ECO:0000256" key="6">
    <source>
        <dbReference type="ARBA" id="ARBA00035634"/>
    </source>
</evidence>
<feature type="domain" description="CUE" evidence="11">
    <location>
        <begin position="276"/>
        <end position="318"/>
    </location>
</feature>
<dbReference type="InterPro" id="IPR003892">
    <property type="entry name" value="CUE"/>
</dbReference>
<evidence type="ECO:0000256" key="8">
    <source>
        <dbReference type="ARBA" id="ARBA00035713"/>
    </source>
</evidence>
<dbReference type="GO" id="GO:0005789">
    <property type="term" value="C:endoplasmic reticulum membrane"/>
    <property type="evidence" value="ECO:0007669"/>
    <property type="project" value="UniProtKB-SubCell"/>
</dbReference>
<comment type="similarity">
    <text evidence="6">Belongs to the AUP1 family.</text>
</comment>
<evidence type="ECO:0000259" key="11">
    <source>
        <dbReference type="PROSITE" id="PS51140"/>
    </source>
</evidence>
<gene>
    <name evidence="12" type="ORF">LNINA_LOCUS10114</name>
</gene>
<organism evidence="12 13">
    <name type="scientific">Leptosia nina</name>
    <dbReference type="NCBI Taxonomy" id="320188"/>
    <lineage>
        <taxon>Eukaryota</taxon>
        <taxon>Metazoa</taxon>
        <taxon>Ecdysozoa</taxon>
        <taxon>Arthropoda</taxon>
        <taxon>Hexapoda</taxon>
        <taxon>Insecta</taxon>
        <taxon>Pterygota</taxon>
        <taxon>Neoptera</taxon>
        <taxon>Endopterygota</taxon>
        <taxon>Lepidoptera</taxon>
        <taxon>Glossata</taxon>
        <taxon>Ditrysia</taxon>
        <taxon>Papilionoidea</taxon>
        <taxon>Pieridae</taxon>
        <taxon>Pierinae</taxon>
        <taxon>Leptosia</taxon>
    </lineage>
</organism>
<dbReference type="GO" id="GO:0005811">
    <property type="term" value="C:lipid droplet"/>
    <property type="evidence" value="ECO:0007669"/>
    <property type="project" value="UniProtKB-SubCell"/>
</dbReference>
<evidence type="ECO:0000256" key="1">
    <source>
        <dbReference type="ARBA" id="ARBA00004406"/>
    </source>
</evidence>
<dbReference type="EMBL" id="CAVLEF010000100">
    <property type="protein sequence ID" value="CAK1550925.1"/>
    <property type="molecule type" value="Genomic_DNA"/>
</dbReference>
<keyword evidence="13" id="KW-1185">Reference proteome</keyword>
<dbReference type="Gene3D" id="1.10.8.10">
    <property type="entry name" value="DNA helicase RuvA subunit, C-terminal domain"/>
    <property type="match status" value="1"/>
</dbReference>
<dbReference type="CDD" id="cd14420">
    <property type="entry name" value="CUE_AUP1"/>
    <property type="match status" value="1"/>
</dbReference>
<feature type="region of interest" description="Disordered" evidence="9">
    <location>
        <begin position="321"/>
        <end position="350"/>
    </location>
</feature>